<sequence length="278" mass="31394">MEKNAPITGVCPTESMHPHQPMLEQNYRLSCSRIGSAAFMKGFRKMLGFGSLMKTHIESIELARFRSRNFDRWWGAWKQHIFHQSASMYMTDLFSDVVPRKKKTAARKKSAATTLKPAPPPPPPPSPPVQQTSSDRTPSVAGSHNVEEEEQPAAPAIPALADLFSFDIKDYFDEIEKDTTNKALAPLSDDVKKKLQDISHRLEASSLDNLVVDCGSIRTRLHEIQSQIPDELADVVTLAVYLEQHQFKLEKAKQRLADHQECKDIEATIQINRQLVHE</sequence>
<evidence type="ECO:0000313" key="4">
    <source>
        <dbReference type="Proteomes" id="UP000000763"/>
    </source>
</evidence>
<feature type="compositionally biased region" description="Pro residues" evidence="1">
    <location>
        <begin position="117"/>
        <end position="128"/>
    </location>
</feature>
<feature type="region of interest" description="Disordered" evidence="1">
    <location>
        <begin position="105"/>
        <end position="154"/>
    </location>
</feature>
<evidence type="ECO:0000259" key="2">
    <source>
        <dbReference type="Pfam" id="PF07197"/>
    </source>
</evidence>
<gene>
    <name evidence="3" type="primary">B1168G10.17</name>
</gene>
<evidence type="ECO:0000313" key="3">
    <source>
        <dbReference type="EMBL" id="CAI44633.1"/>
    </source>
</evidence>
<proteinExistence type="predicted"/>
<feature type="compositionally biased region" description="Polar residues" evidence="1">
    <location>
        <begin position="129"/>
        <end position="142"/>
    </location>
</feature>
<reference evidence="4" key="1">
    <citation type="journal article" date="2005" name="Nature">
        <title>The map-based sequence of the rice genome.</title>
        <authorList>
            <consortium name="International rice genome sequencing project (IRGSP)"/>
            <person name="Matsumoto T."/>
            <person name="Wu J."/>
            <person name="Kanamori H."/>
            <person name="Katayose Y."/>
            <person name="Fujisawa M."/>
            <person name="Namiki N."/>
            <person name="Mizuno H."/>
            <person name="Yamamoto K."/>
            <person name="Antonio B.A."/>
            <person name="Baba T."/>
            <person name="Sakata K."/>
            <person name="Nagamura Y."/>
            <person name="Aoki H."/>
            <person name="Arikawa K."/>
            <person name="Arita K."/>
            <person name="Bito T."/>
            <person name="Chiden Y."/>
            <person name="Fujitsuka N."/>
            <person name="Fukunaka R."/>
            <person name="Hamada M."/>
            <person name="Harada C."/>
            <person name="Hayashi A."/>
            <person name="Hijishita S."/>
            <person name="Honda M."/>
            <person name="Hosokawa S."/>
            <person name="Ichikawa Y."/>
            <person name="Idonuma A."/>
            <person name="Iijima M."/>
            <person name="Ikeda M."/>
            <person name="Ikeno M."/>
            <person name="Ito K."/>
            <person name="Ito S."/>
            <person name="Ito T."/>
            <person name="Ito Y."/>
            <person name="Ito Y."/>
            <person name="Iwabuchi A."/>
            <person name="Kamiya K."/>
            <person name="Karasawa W."/>
            <person name="Kurita K."/>
            <person name="Katagiri S."/>
            <person name="Kikuta A."/>
            <person name="Kobayashi H."/>
            <person name="Kobayashi N."/>
            <person name="Machita K."/>
            <person name="Maehara T."/>
            <person name="Masukawa M."/>
            <person name="Mizubayashi T."/>
            <person name="Mukai Y."/>
            <person name="Nagasaki H."/>
            <person name="Nagata Y."/>
            <person name="Naito S."/>
            <person name="Nakashima M."/>
            <person name="Nakama Y."/>
            <person name="Nakamichi Y."/>
            <person name="Nakamura M."/>
            <person name="Meguro A."/>
            <person name="Negishi M."/>
            <person name="Ohta I."/>
            <person name="Ohta T."/>
            <person name="Okamoto M."/>
            <person name="Ono N."/>
            <person name="Saji S."/>
            <person name="Sakaguchi M."/>
            <person name="Sakai K."/>
            <person name="Shibata M."/>
            <person name="Shimokawa T."/>
            <person name="Song J."/>
            <person name="Takazaki Y."/>
            <person name="Terasawa K."/>
            <person name="Tsugane M."/>
            <person name="Tsuji K."/>
            <person name="Ueda S."/>
            <person name="Waki K."/>
            <person name="Yamagata H."/>
            <person name="Yamamoto M."/>
            <person name="Yamamoto S."/>
            <person name="Yamane H."/>
            <person name="Yoshiki S."/>
            <person name="Yoshihara R."/>
            <person name="Yukawa K."/>
            <person name="Zhong H."/>
            <person name="Yano M."/>
            <person name="Yuan Q."/>
            <person name="Ouyang S."/>
            <person name="Liu J."/>
            <person name="Jones K.M."/>
            <person name="Gansberger K."/>
            <person name="Moffat K."/>
            <person name="Hill J."/>
            <person name="Bera J."/>
            <person name="Fadrosh D."/>
            <person name="Jin S."/>
            <person name="Johri S."/>
            <person name="Kim M."/>
            <person name="Overton L."/>
            <person name="Reardon M."/>
            <person name="Tsitrin T."/>
            <person name="Vuong H."/>
            <person name="Weaver B."/>
            <person name="Ciecko A."/>
            <person name="Tallon L."/>
            <person name="Jackson J."/>
            <person name="Pai G."/>
            <person name="Aken S.V."/>
            <person name="Utterback T."/>
            <person name="Reidmuller S."/>
            <person name="Feldblyum T."/>
            <person name="Hsiao J."/>
            <person name="Zismann V."/>
            <person name="Iobst S."/>
            <person name="de Vazeille A.R."/>
            <person name="Buell C.R."/>
            <person name="Ying K."/>
            <person name="Li Y."/>
            <person name="Lu T."/>
            <person name="Huang Y."/>
            <person name="Zhao Q."/>
            <person name="Feng Q."/>
            <person name="Zhang L."/>
            <person name="Zhu J."/>
            <person name="Weng Q."/>
            <person name="Mu J."/>
            <person name="Lu Y."/>
            <person name="Fan D."/>
            <person name="Liu Y."/>
            <person name="Guan J."/>
            <person name="Zhang Y."/>
            <person name="Yu S."/>
            <person name="Liu X."/>
            <person name="Zhang Y."/>
            <person name="Hong G."/>
            <person name="Han B."/>
            <person name="Choisne N."/>
            <person name="Demange N."/>
            <person name="Orjeda G."/>
            <person name="Samain S."/>
            <person name="Cattolico L."/>
            <person name="Pelletier E."/>
            <person name="Couloux A."/>
            <person name="Segurens B."/>
            <person name="Wincker P."/>
            <person name="D'Hont A."/>
            <person name="Scarpelli C."/>
            <person name="Weissenbach J."/>
            <person name="Salanoubat M."/>
            <person name="Quetier F."/>
            <person name="Yu Y."/>
            <person name="Kim H.R."/>
            <person name="Rambo T."/>
            <person name="Currie J."/>
            <person name="Collura K."/>
            <person name="Luo M."/>
            <person name="Yang T."/>
            <person name="Ammiraju J.S.S."/>
            <person name="Engler F."/>
            <person name="Soderlund C."/>
            <person name="Wing R.A."/>
            <person name="Palmer L.E."/>
            <person name="de la Bastide M."/>
            <person name="Spiegel L."/>
            <person name="Nascimento L."/>
            <person name="Zutavern T."/>
            <person name="O'Shaughnessy A."/>
            <person name="Dike S."/>
            <person name="Dedhia N."/>
            <person name="Preston R."/>
            <person name="Balija V."/>
            <person name="McCombie W.R."/>
            <person name="Chow T."/>
            <person name="Chen H."/>
            <person name="Chung M."/>
            <person name="Chen C."/>
            <person name="Shaw J."/>
            <person name="Wu H."/>
            <person name="Hsiao K."/>
            <person name="Chao Y."/>
            <person name="Chu M."/>
            <person name="Cheng C."/>
            <person name="Hour A."/>
            <person name="Lee P."/>
            <person name="Lin S."/>
            <person name="Lin Y."/>
            <person name="Liou J."/>
            <person name="Liu S."/>
            <person name="Hsing Y."/>
            <person name="Raghuvanshi S."/>
            <person name="Mohanty A."/>
            <person name="Bharti A.K."/>
            <person name="Gaur A."/>
            <person name="Gupta V."/>
            <person name="Kumar D."/>
            <person name="Ravi V."/>
            <person name="Vij S."/>
            <person name="Kapur A."/>
            <person name="Khurana P."/>
            <person name="Khurana P."/>
            <person name="Khurana J.P."/>
            <person name="Tyagi A.K."/>
            <person name="Gaikwad K."/>
            <person name="Singh A."/>
            <person name="Dalal V."/>
            <person name="Srivastava S."/>
            <person name="Dixit A."/>
            <person name="Pal A.K."/>
            <person name="Ghazi I.A."/>
            <person name="Yadav M."/>
            <person name="Pandit A."/>
            <person name="Bhargava A."/>
            <person name="Sureshbabu K."/>
            <person name="Batra K."/>
            <person name="Sharma T.R."/>
            <person name="Mohapatra T."/>
            <person name="Singh N.K."/>
            <person name="Messing J."/>
            <person name="Nelson A.B."/>
            <person name="Fuks G."/>
            <person name="Kavchok S."/>
            <person name="Keizer G."/>
            <person name="Linton E."/>
            <person name="Llaca V."/>
            <person name="Song R."/>
            <person name="Tanyolac B."/>
            <person name="Young S."/>
            <person name="Ho-Il K."/>
            <person name="Hahn J.H."/>
            <person name="Sangsakoo G."/>
            <person name="Vanavichit A."/>
            <person name="de Mattos Luiz.A.T."/>
            <person name="Zimmer P.D."/>
            <person name="Malone G."/>
            <person name="Dellagostin O."/>
            <person name="de Oliveira A.C."/>
            <person name="Bevan M."/>
            <person name="Bancroft I."/>
            <person name="Minx P."/>
            <person name="Cordum H."/>
            <person name="Wilson R."/>
            <person name="Cheng Z."/>
            <person name="Jin W."/>
            <person name="Jiang J."/>
            <person name="Leong S.A."/>
            <person name="Iwama H."/>
            <person name="Gojobori T."/>
            <person name="Itoh T."/>
            <person name="Niimura Y."/>
            <person name="Fujii Y."/>
            <person name="Habara T."/>
            <person name="Sakai H."/>
            <person name="Sato Y."/>
            <person name="Wilson G."/>
            <person name="Kumar K."/>
            <person name="McCouch S."/>
            <person name="Juretic N."/>
            <person name="Hoen D."/>
            <person name="Wright S."/>
            <person name="Bruskiewich R."/>
            <person name="Bureau T."/>
            <person name="Miyao A."/>
            <person name="Hirochika H."/>
            <person name="Nishikawa T."/>
            <person name="Kadowaki K."/>
            <person name="Sugiura M."/>
            <person name="Burr B."/>
            <person name="Sasaki T."/>
        </authorList>
    </citation>
    <scope>NUCLEOTIDE SEQUENCE [LARGE SCALE GENOMIC DNA]</scope>
    <source>
        <strain evidence="4">cv. Nipponbare</strain>
    </source>
</reference>
<protein>
    <submittedName>
        <fullName evidence="3">B1168G10.17 protein</fullName>
    </submittedName>
</protein>
<evidence type="ECO:0000256" key="1">
    <source>
        <dbReference type="SAM" id="MobiDB-lite"/>
    </source>
</evidence>
<name>Q5H9V3_ORYSJ</name>
<organism evidence="3 4">
    <name type="scientific">Oryza sativa subsp. japonica</name>
    <name type="common">Rice</name>
    <dbReference type="NCBI Taxonomy" id="39947"/>
    <lineage>
        <taxon>Eukaryota</taxon>
        <taxon>Viridiplantae</taxon>
        <taxon>Streptophyta</taxon>
        <taxon>Embryophyta</taxon>
        <taxon>Tracheophyta</taxon>
        <taxon>Spermatophyta</taxon>
        <taxon>Magnoliopsida</taxon>
        <taxon>Liliopsida</taxon>
        <taxon>Poales</taxon>
        <taxon>Poaceae</taxon>
        <taxon>BOP clade</taxon>
        <taxon>Oryzoideae</taxon>
        <taxon>Oryzeae</taxon>
        <taxon>Oryzinae</taxon>
        <taxon>Oryza</taxon>
        <taxon>Oryza sativa</taxon>
    </lineage>
</organism>
<dbReference type="EMBL" id="CR933498">
    <property type="protein sequence ID" value="CAI44633.1"/>
    <property type="molecule type" value="Genomic_DNA"/>
</dbReference>
<reference evidence="4" key="2">
    <citation type="journal article" date="2008" name="Nucleic Acids Res.">
        <title>The rice annotation project database (RAP-DB): 2008 update.</title>
        <authorList>
            <consortium name="The rice annotation project (RAP)"/>
        </authorList>
    </citation>
    <scope>GENOME REANNOTATION</scope>
    <source>
        <strain evidence="4">cv. Nipponbare</strain>
    </source>
</reference>
<dbReference type="Pfam" id="PF07197">
    <property type="entry name" value="DUF1409"/>
    <property type="match status" value="1"/>
</dbReference>
<dbReference type="AlphaFoldDB" id="Q5H9V3"/>
<feature type="domain" description="DUF1409" evidence="2">
    <location>
        <begin position="205"/>
        <end position="249"/>
    </location>
</feature>
<dbReference type="Proteomes" id="UP000000763">
    <property type="component" value="Chromosome 4"/>
</dbReference>
<accession>Q5H9V3</accession>
<dbReference type="InterPro" id="IPR010811">
    <property type="entry name" value="DUF1409"/>
</dbReference>